<comment type="subcellular location">
    <subcellularLocation>
        <location evidence="1">Cell envelope</location>
    </subcellularLocation>
</comment>
<evidence type="ECO:0000256" key="3">
    <source>
        <dbReference type="ARBA" id="ARBA00022448"/>
    </source>
</evidence>
<keyword evidence="6" id="KW-0472">Membrane</keyword>
<dbReference type="GO" id="GO:1904680">
    <property type="term" value="F:peptide transmembrane transporter activity"/>
    <property type="evidence" value="ECO:0007669"/>
    <property type="project" value="TreeGrafter"/>
</dbReference>
<dbReference type="InterPro" id="IPR030678">
    <property type="entry name" value="Peptide/Ni-bd"/>
</dbReference>
<dbReference type="Gene3D" id="3.40.190.10">
    <property type="entry name" value="Periplasmic binding protein-like II"/>
    <property type="match status" value="1"/>
</dbReference>
<dbReference type="PANTHER" id="PTHR30290">
    <property type="entry name" value="PERIPLASMIC BINDING COMPONENT OF ABC TRANSPORTER"/>
    <property type="match status" value="1"/>
</dbReference>
<evidence type="ECO:0000256" key="6">
    <source>
        <dbReference type="SAM" id="Phobius"/>
    </source>
</evidence>
<keyword evidence="6" id="KW-1133">Transmembrane helix</keyword>
<evidence type="ECO:0000256" key="4">
    <source>
        <dbReference type="ARBA" id="ARBA00022729"/>
    </source>
</evidence>
<dbReference type="Gene3D" id="3.10.105.10">
    <property type="entry name" value="Dipeptide-binding Protein, Domain 3"/>
    <property type="match status" value="1"/>
</dbReference>
<dbReference type="InterPro" id="IPR039424">
    <property type="entry name" value="SBP_5"/>
</dbReference>
<dbReference type="PANTHER" id="PTHR30290:SF10">
    <property type="entry name" value="PERIPLASMIC OLIGOPEPTIDE-BINDING PROTEIN-RELATED"/>
    <property type="match status" value="1"/>
</dbReference>
<keyword evidence="9" id="KW-1185">Reference proteome</keyword>
<evidence type="ECO:0000256" key="1">
    <source>
        <dbReference type="ARBA" id="ARBA00004196"/>
    </source>
</evidence>
<organism evidence="8 9">
    <name type="scientific">Bifidobacterium catulorum</name>
    <dbReference type="NCBI Taxonomy" id="1630173"/>
    <lineage>
        <taxon>Bacteria</taxon>
        <taxon>Bacillati</taxon>
        <taxon>Actinomycetota</taxon>
        <taxon>Actinomycetes</taxon>
        <taxon>Bifidobacteriales</taxon>
        <taxon>Bifidobacteriaceae</taxon>
        <taxon>Bifidobacterium</taxon>
    </lineage>
</organism>
<gene>
    <name evidence="8" type="ORF">DF200_04755</name>
</gene>
<dbReference type="GO" id="GO:0015833">
    <property type="term" value="P:peptide transport"/>
    <property type="evidence" value="ECO:0007669"/>
    <property type="project" value="TreeGrafter"/>
</dbReference>
<feature type="region of interest" description="Disordered" evidence="5">
    <location>
        <begin position="1"/>
        <end position="45"/>
    </location>
</feature>
<keyword evidence="6" id="KW-0812">Transmembrane</keyword>
<feature type="compositionally biased region" description="Basic and acidic residues" evidence="5">
    <location>
        <begin position="1"/>
        <end position="11"/>
    </location>
</feature>
<dbReference type="GO" id="GO:0043190">
    <property type="term" value="C:ATP-binding cassette (ABC) transporter complex"/>
    <property type="evidence" value="ECO:0007669"/>
    <property type="project" value="InterPro"/>
</dbReference>
<feature type="domain" description="Solute-binding protein family 5" evidence="7">
    <location>
        <begin position="140"/>
        <end position="503"/>
    </location>
</feature>
<evidence type="ECO:0000259" key="7">
    <source>
        <dbReference type="Pfam" id="PF00496"/>
    </source>
</evidence>
<protein>
    <submittedName>
        <fullName evidence="8">ABC transporter substrate-binding protein</fullName>
    </submittedName>
</protein>
<dbReference type="Proteomes" id="UP000245753">
    <property type="component" value="Unassembled WGS sequence"/>
</dbReference>
<name>A0A2U2MSY3_9BIFI</name>
<dbReference type="SUPFAM" id="SSF53850">
    <property type="entry name" value="Periplasmic binding protein-like II"/>
    <property type="match status" value="1"/>
</dbReference>
<evidence type="ECO:0000313" key="8">
    <source>
        <dbReference type="EMBL" id="PWG59959.1"/>
    </source>
</evidence>
<comment type="caution">
    <text evidence="8">The sequence shown here is derived from an EMBL/GenBank/DDBJ whole genome shotgun (WGS) entry which is preliminary data.</text>
</comment>
<feature type="transmembrane region" description="Helical" evidence="6">
    <location>
        <begin position="55"/>
        <end position="76"/>
    </location>
</feature>
<dbReference type="PIRSF" id="PIRSF002741">
    <property type="entry name" value="MppA"/>
    <property type="match status" value="1"/>
</dbReference>
<comment type="similarity">
    <text evidence="2">Belongs to the bacterial solute-binding protein 5 family.</text>
</comment>
<dbReference type="Pfam" id="PF00496">
    <property type="entry name" value="SBP_bac_5"/>
    <property type="match status" value="1"/>
</dbReference>
<evidence type="ECO:0000256" key="2">
    <source>
        <dbReference type="ARBA" id="ARBA00005695"/>
    </source>
</evidence>
<sequence length="573" mass="62272">MLVTMRKEHSSHSRTPAPQMPPSYQPADAITPAAPPSRREARAARRARTGGIKSVAVFLVLLLVFGGAGWAAYAILVEHRSPFPALNGGLDKTGPNTSLTIGLSPAPQSLDIRTQSGDAVSQALLGNVYETLLNRSQRNKPEAGIAQSWKTSDDGLTYTFHLNSGLTFSNGHTLDADDVVWSLQQTVQHKYVGADDLDGLASVKAEGPSTVVITLSKTIPDLAWLLSGRAGIVYDSEATIDYATQAAGSGPFSVERWDAGSSLTLRHNPRYHGRNEAKTGTITLRYYDNTQLAATAMAKGEVDAVPNVAAADLDTLRSHDDITLTQGEGYEKVLLGFNSSDNSLFSDARVRQGARYALDNAALAKQNGAAGELGGPIPSLDPGYEDLTGLYPHDVAKALSLLNYFVFRSPSEYRKMPNGPQIGDRPMKLVYPQKYGRQLGETIKEQLAQGDIPVDITMVDDATWQKQVVEQRDFDMTIFTMDSSHDVGDLVDPDLFLSYTSSQSEQLYKQVEASRNDREYEQRLKALARQVASDSPVDWLYVSRPWVAAKSDVTGMPTNMVDCYLPLAGVARG</sequence>
<keyword evidence="3" id="KW-0813">Transport</keyword>
<reference evidence="8 9" key="1">
    <citation type="journal article" date="2018" name="Int. J. Syst. Evol. Microbiol.">
        <title>Bifidobacterium catulorum sp. nov., a novel taxon from the faeces of the baby common marmoset (Callithrix jacchus).</title>
        <authorList>
            <person name="Modesto M."/>
            <person name="Michelini S."/>
            <person name="Oki K."/>
            <person name="Biavati B."/>
            <person name="Watanabe K."/>
            <person name="Mattarelli P."/>
        </authorList>
    </citation>
    <scope>NUCLEOTIDE SEQUENCE [LARGE SCALE GENOMIC DNA]</scope>
    <source>
        <strain evidence="8 9">MRM 8.19</strain>
    </source>
</reference>
<dbReference type="EMBL" id="QFFN01000009">
    <property type="protein sequence ID" value="PWG59959.1"/>
    <property type="molecule type" value="Genomic_DNA"/>
</dbReference>
<dbReference type="GO" id="GO:0042597">
    <property type="term" value="C:periplasmic space"/>
    <property type="evidence" value="ECO:0007669"/>
    <property type="project" value="UniProtKB-ARBA"/>
</dbReference>
<dbReference type="AlphaFoldDB" id="A0A2U2MSY3"/>
<evidence type="ECO:0000256" key="5">
    <source>
        <dbReference type="SAM" id="MobiDB-lite"/>
    </source>
</evidence>
<proteinExistence type="inferred from homology"/>
<keyword evidence="4" id="KW-0732">Signal</keyword>
<dbReference type="InterPro" id="IPR000914">
    <property type="entry name" value="SBP_5_dom"/>
</dbReference>
<accession>A0A2U2MSY3</accession>
<evidence type="ECO:0000313" key="9">
    <source>
        <dbReference type="Proteomes" id="UP000245753"/>
    </source>
</evidence>
<dbReference type="GO" id="GO:0030313">
    <property type="term" value="C:cell envelope"/>
    <property type="evidence" value="ECO:0007669"/>
    <property type="project" value="UniProtKB-SubCell"/>
</dbReference>